<evidence type="ECO:0000313" key="14">
    <source>
        <dbReference type="EMBL" id="SFJ60118.1"/>
    </source>
</evidence>
<dbReference type="InterPro" id="IPR003594">
    <property type="entry name" value="HATPase_dom"/>
</dbReference>
<evidence type="ECO:0000256" key="2">
    <source>
        <dbReference type="ARBA" id="ARBA00004370"/>
    </source>
</evidence>
<evidence type="ECO:0000256" key="11">
    <source>
        <dbReference type="SAM" id="Phobius"/>
    </source>
</evidence>
<dbReference type="PRINTS" id="PR00344">
    <property type="entry name" value="BCTRLSENSOR"/>
</dbReference>
<organism evidence="14 15">
    <name type="scientific">Myroides guanonis</name>
    <dbReference type="NCBI Taxonomy" id="1150112"/>
    <lineage>
        <taxon>Bacteria</taxon>
        <taxon>Pseudomonadati</taxon>
        <taxon>Bacteroidota</taxon>
        <taxon>Flavobacteriia</taxon>
        <taxon>Flavobacteriales</taxon>
        <taxon>Flavobacteriaceae</taxon>
        <taxon>Myroides</taxon>
    </lineage>
</organism>
<accession>A0A1I3SMW6</accession>
<dbReference type="GO" id="GO:0061640">
    <property type="term" value="P:cytoskeleton-dependent cytokinesis"/>
    <property type="evidence" value="ECO:0007669"/>
    <property type="project" value="InterPro"/>
</dbReference>
<name>A0A1I3SMW6_9FLAO</name>
<feature type="domain" description="Histidine kinase" evidence="12">
    <location>
        <begin position="238"/>
        <end position="449"/>
    </location>
</feature>
<evidence type="ECO:0000256" key="9">
    <source>
        <dbReference type="ARBA" id="ARBA00023012"/>
    </source>
</evidence>
<feature type="transmembrane region" description="Helical" evidence="11">
    <location>
        <begin position="7"/>
        <end position="30"/>
    </location>
</feature>
<dbReference type="InterPro" id="IPR005467">
    <property type="entry name" value="His_kinase_dom"/>
</dbReference>
<proteinExistence type="predicted"/>
<keyword evidence="8 11" id="KW-1133">Transmembrane helix</keyword>
<dbReference type="Gene3D" id="1.10.287.130">
    <property type="match status" value="1"/>
</dbReference>
<dbReference type="InterPro" id="IPR009991">
    <property type="entry name" value="DCTN3"/>
</dbReference>
<evidence type="ECO:0000256" key="8">
    <source>
        <dbReference type="ARBA" id="ARBA00022989"/>
    </source>
</evidence>
<dbReference type="AlphaFoldDB" id="A0A1I3SMW6"/>
<dbReference type="PROSITE" id="PS50885">
    <property type="entry name" value="HAMP"/>
    <property type="match status" value="1"/>
</dbReference>
<dbReference type="Gene3D" id="6.10.340.10">
    <property type="match status" value="1"/>
</dbReference>
<evidence type="ECO:0000256" key="1">
    <source>
        <dbReference type="ARBA" id="ARBA00000085"/>
    </source>
</evidence>
<evidence type="ECO:0000259" key="13">
    <source>
        <dbReference type="PROSITE" id="PS50885"/>
    </source>
</evidence>
<dbReference type="SUPFAM" id="SSF47384">
    <property type="entry name" value="Homodimeric domain of signal transducing histidine kinase"/>
    <property type="match status" value="1"/>
</dbReference>
<dbReference type="GO" id="GO:0000155">
    <property type="term" value="F:phosphorelay sensor kinase activity"/>
    <property type="evidence" value="ECO:0007669"/>
    <property type="project" value="InterPro"/>
</dbReference>
<comment type="subcellular location">
    <subcellularLocation>
        <location evidence="2">Membrane</location>
    </subcellularLocation>
</comment>
<dbReference type="InterPro" id="IPR050428">
    <property type="entry name" value="TCS_sensor_his_kinase"/>
</dbReference>
<evidence type="ECO:0000256" key="6">
    <source>
        <dbReference type="ARBA" id="ARBA00022692"/>
    </source>
</evidence>
<evidence type="ECO:0000259" key="12">
    <source>
        <dbReference type="PROSITE" id="PS50109"/>
    </source>
</evidence>
<dbReference type="SMART" id="SM00387">
    <property type="entry name" value="HATPase_c"/>
    <property type="match status" value="1"/>
</dbReference>
<reference evidence="15" key="1">
    <citation type="submission" date="2016-10" db="EMBL/GenBank/DDBJ databases">
        <authorList>
            <person name="Varghese N."/>
            <person name="Submissions S."/>
        </authorList>
    </citation>
    <scope>NUCLEOTIDE SEQUENCE [LARGE SCALE GENOMIC DNA]</scope>
    <source>
        <strain evidence="15">DSM 26542</strain>
    </source>
</reference>
<evidence type="ECO:0000256" key="5">
    <source>
        <dbReference type="ARBA" id="ARBA00022679"/>
    </source>
</evidence>
<keyword evidence="15" id="KW-1185">Reference proteome</keyword>
<keyword evidence="10 11" id="KW-0472">Membrane</keyword>
<dbReference type="InterPro" id="IPR003660">
    <property type="entry name" value="HAMP_dom"/>
</dbReference>
<dbReference type="InterPro" id="IPR036890">
    <property type="entry name" value="HATPase_C_sf"/>
</dbReference>
<dbReference type="OrthoDB" id="594725at2"/>
<keyword evidence="4" id="KW-0597">Phosphoprotein</keyword>
<evidence type="ECO:0000256" key="4">
    <source>
        <dbReference type="ARBA" id="ARBA00022553"/>
    </source>
</evidence>
<comment type="catalytic activity">
    <reaction evidence="1">
        <text>ATP + protein L-histidine = ADP + protein N-phospho-L-histidine.</text>
        <dbReference type="EC" id="2.7.13.3"/>
    </reaction>
</comment>
<dbReference type="InterPro" id="IPR036097">
    <property type="entry name" value="HisK_dim/P_sf"/>
</dbReference>
<evidence type="ECO:0000256" key="10">
    <source>
        <dbReference type="ARBA" id="ARBA00023136"/>
    </source>
</evidence>
<dbReference type="GO" id="GO:0016020">
    <property type="term" value="C:membrane"/>
    <property type="evidence" value="ECO:0007669"/>
    <property type="project" value="UniProtKB-SubCell"/>
</dbReference>
<dbReference type="PANTHER" id="PTHR45436">
    <property type="entry name" value="SENSOR HISTIDINE KINASE YKOH"/>
    <property type="match status" value="1"/>
</dbReference>
<dbReference type="Gene3D" id="3.30.565.10">
    <property type="entry name" value="Histidine kinase-like ATPase, C-terminal domain"/>
    <property type="match status" value="1"/>
</dbReference>
<evidence type="ECO:0000313" key="15">
    <source>
        <dbReference type="Proteomes" id="UP000243887"/>
    </source>
</evidence>
<dbReference type="RefSeq" id="WP_090679682.1">
    <property type="nucleotide sequence ID" value="NZ_FORU01000011.1"/>
</dbReference>
<dbReference type="STRING" id="1150112.SAMN04487893_11116"/>
<dbReference type="PROSITE" id="PS50109">
    <property type="entry name" value="HIS_KIN"/>
    <property type="match status" value="1"/>
</dbReference>
<dbReference type="PANTHER" id="PTHR45436:SF5">
    <property type="entry name" value="SENSOR HISTIDINE KINASE TRCS"/>
    <property type="match status" value="1"/>
</dbReference>
<dbReference type="Proteomes" id="UP000243887">
    <property type="component" value="Unassembled WGS sequence"/>
</dbReference>
<dbReference type="EMBL" id="FORU01000011">
    <property type="protein sequence ID" value="SFJ60118.1"/>
    <property type="molecule type" value="Genomic_DNA"/>
</dbReference>
<sequence length="449" mass="51250">MKLRNRLTYLSSLTFGIVFICTSLLVYIVFYNSSEKMYFDNLKSTSLLTAFYYLEKDELPQSQHSSIRKDFQNTVNSSMVAIYNSRNEIEYGALYNDSNITVEDLNKVRKLQKAQFKRGGNFYYGIYYPDNQGDFVVFVKSSSEAFQKQANNLLLIILTVLCLGLTLIYLLSKRLSKLAYKPIQQVVHQINQIDYSNLKQGIATTNTHDEVDELIQTYNQLISRLSENFLIQKNFINYVSHEFKTPLTAISGNLEVFAQKERTAEEYQKVAKDALENVYKIESILSNLLLMSGLSQVNTSKSTFRIDEVLWNILDILNNQSITNQGRLNVDLQVDNAVLLEFQGNETLLQLALFNLVENALKYSLPNVVVITLQELNGKLQIQIRDEGTGILESDLEFIGQTFFRGKNVKDIKGNGIGLSLAKLIFEQHHISFHIQSTYGVGTTITLLF</sequence>
<dbReference type="EC" id="2.7.13.3" evidence="3"/>
<evidence type="ECO:0000256" key="7">
    <source>
        <dbReference type="ARBA" id="ARBA00022777"/>
    </source>
</evidence>
<protein>
    <recommendedName>
        <fullName evidence="3">histidine kinase</fullName>
        <ecNumber evidence="3">2.7.13.3</ecNumber>
    </recommendedName>
</protein>
<dbReference type="Pfam" id="PF07426">
    <property type="entry name" value="Dynactin_p22"/>
    <property type="match status" value="1"/>
</dbReference>
<keyword evidence="6 11" id="KW-0812">Transmembrane</keyword>
<dbReference type="Pfam" id="PF02518">
    <property type="entry name" value="HATPase_c"/>
    <property type="match status" value="1"/>
</dbReference>
<keyword evidence="5" id="KW-0808">Transferase</keyword>
<dbReference type="InterPro" id="IPR003661">
    <property type="entry name" value="HisK_dim/P_dom"/>
</dbReference>
<dbReference type="SMART" id="SM00388">
    <property type="entry name" value="HisKA"/>
    <property type="match status" value="1"/>
</dbReference>
<gene>
    <name evidence="14" type="ORF">SAMN04487893_11116</name>
</gene>
<dbReference type="SUPFAM" id="SSF158472">
    <property type="entry name" value="HAMP domain-like"/>
    <property type="match status" value="1"/>
</dbReference>
<dbReference type="CDD" id="cd00075">
    <property type="entry name" value="HATPase"/>
    <property type="match status" value="1"/>
</dbReference>
<dbReference type="SUPFAM" id="SSF55874">
    <property type="entry name" value="ATPase domain of HSP90 chaperone/DNA topoisomerase II/histidine kinase"/>
    <property type="match status" value="1"/>
</dbReference>
<dbReference type="Pfam" id="PF00512">
    <property type="entry name" value="HisKA"/>
    <property type="match status" value="1"/>
</dbReference>
<keyword evidence="7 14" id="KW-0418">Kinase</keyword>
<feature type="transmembrane region" description="Helical" evidence="11">
    <location>
        <begin position="153"/>
        <end position="171"/>
    </location>
</feature>
<dbReference type="InterPro" id="IPR004358">
    <property type="entry name" value="Sig_transdc_His_kin-like_C"/>
</dbReference>
<dbReference type="GO" id="GO:0005869">
    <property type="term" value="C:dynactin complex"/>
    <property type="evidence" value="ECO:0007669"/>
    <property type="project" value="InterPro"/>
</dbReference>
<evidence type="ECO:0000256" key="3">
    <source>
        <dbReference type="ARBA" id="ARBA00012438"/>
    </source>
</evidence>
<dbReference type="CDD" id="cd00082">
    <property type="entry name" value="HisKA"/>
    <property type="match status" value="1"/>
</dbReference>
<keyword evidence="9" id="KW-0902">Two-component regulatory system</keyword>
<feature type="domain" description="HAMP" evidence="13">
    <location>
        <begin position="181"/>
        <end position="230"/>
    </location>
</feature>